<comment type="caution">
    <text evidence="1">The sequence shown here is derived from an EMBL/GenBank/DDBJ whole genome shotgun (WGS) entry which is preliminary data.</text>
</comment>
<evidence type="ECO:0000313" key="2">
    <source>
        <dbReference type="Proteomes" id="UP001246858"/>
    </source>
</evidence>
<keyword evidence="2" id="KW-1185">Reference proteome</keyword>
<gene>
    <name evidence="1" type="ORF">J2X78_001218</name>
</gene>
<dbReference type="Proteomes" id="UP001246858">
    <property type="component" value="Unassembled WGS sequence"/>
</dbReference>
<reference evidence="1" key="1">
    <citation type="submission" date="2023-07" db="EMBL/GenBank/DDBJ databases">
        <title>Sorghum-associated microbial communities from plants grown in Nebraska, USA.</title>
        <authorList>
            <person name="Schachtman D."/>
        </authorList>
    </citation>
    <scope>NUCLEOTIDE SEQUENCE</scope>
    <source>
        <strain evidence="1">2697</strain>
    </source>
</reference>
<sequence>MSFERLKRLSKQGWCSAMVEAICWLYFLLFAYAAFDKLMGYDKFVVTMGQSGMLTPYASVLAWLVPLVEVVLALMLVLNWFRLFGLYAAFGLMTMFTTYIFMVLYVMEKELCGCGAAIEALGWGWHMVLNAGFVVLGVIAIVLVYKGQNSHSPPRLE</sequence>
<protein>
    <submittedName>
        <fullName evidence="1">Membrane protein YphA (DoxX/SURF4 family)</fullName>
    </submittedName>
</protein>
<proteinExistence type="predicted"/>
<name>A0ACC6KTY3_9SPHI</name>
<organism evidence="1 2">
    <name type="scientific">Pedobacter africanus</name>
    <dbReference type="NCBI Taxonomy" id="151894"/>
    <lineage>
        <taxon>Bacteria</taxon>
        <taxon>Pseudomonadati</taxon>
        <taxon>Bacteroidota</taxon>
        <taxon>Sphingobacteriia</taxon>
        <taxon>Sphingobacteriales</taxon>
        <taxon>Sphingobacteriaceae</taxon>
        <taxon>Pedobacter</taxon>
    </lineage>
</organism>
<evidence type="ECO:0000313" key="1">
    <source>
        <dbReference type="EMBL" id="MDR6782666.1"/>
    </source>
</evidence>
<accession>A0ACC6KTY3</accession>
<dbReference type="EMBL" id="JAVDTF010000001">
    <property type="protein sequence ID" value="MDR6782666.1"/>
    <property type="molecule type" value="Genomic_DNA"/>
</dbReference>